<proteinExistence type="inferred from homology"/>
<dbReference type="GO" id="GO:0005774">
    <property type="term" value="C:vacuolar membrane"/>
    <property type="evidence" value="ECO:0007669"/>
    <property type="project" value="TreeGrafter"/>
</dbReference>
<dbReference type="GO" id="GO:0061700">
    <property type="term" value="C:GATOR2 complex"/>
    <property type="evidence" value="ECO:0007669"/>
    <property type="project" value="TreeGrafter"/>
</dbReference>
<keyword evidence="7" id="KW-1185">Reference proteome</keyword>
<dbReference type="SUPFAM" id="SSF50978">
    <property type="entry name" value="WD40 repeat-like"/>
    <property type="match status" value="1"/>
</dbReference>
<organism evidence="8">
    <name type="scientific">Gongylonema pulchrum</name>
    <dbReference type="NCBI Taxonomy" id="637853"/>
    <lineage>
        <taxon>Eukaryota</taxon>
        <taxon>Metazoa</taxon>
        <taxon>Ecdysozoa</taxon>
        <taxon>Nematoda</taxon>
        <taxon>Chromadorea</taxon>
        <taxon>Rhabditida</taxon>
        <taxon>Spirurina</taxon>
        <taxon>Spiruromorpha</taxon>
        <taxon>Spiruroidea</taxon>
        <taxon>Gongylonematidae</taxon>
        <taxon>Gongylonema</taxon>
    </lineage>
</organism>
<dbReference type="EMBL" id="UYRT01001814">
    <property type="protein sequence ID" value="VDK30190.1"/>
    <property type="molecule type" value="Genomic_DNA"/>
</dbReference>
<dbReference type="InterPro" id="IPR038487">
    <property type="entry name" value="Mre11_capping_dom"/>
</dbReference>
<dbReference type="GO" id="GO:0034198">
    <property type="term" value="P:cellular response to amino acid starvation"/>
    <property type="evidence" value="ECO:0007669"/>
    <property type="project" value="TreeGrafter"/>
</dbReference>
<dbReference type="GO" id="GO:0030145">
    <property type="term" value="F:manganese ion binding"/>
    <property type="evidence" value="ECO:0007669"/>
    <property type="project" value="InterPro"/>
</dbReference>
<dbReference type="SMART" id="SM00320">
    <property type="entry name" value="WD40"/>
    <property type="match status" value="5"/>
</dbReference>
<evidence type="ECO:0000313" key="7">
    <source>
        <dbReference type="Proteomes" id="UP000271098"/>
    </source>
</evidence>
<gene>
    <name evidence="6" type="ORF">GPUH_LOCUS1489</name>
</gene>
<dbReference type="Gene3D" id="2.130.10.10">
    <property type="entry name" value="YVTN repeat-like/Quinoprotein amine dehydrogenase"/>
    <property type="match status" value="1"/>
</dbReference>
<keyword evidence="3" id="KW-0677">Repeat</keyword>
<dbReference type="PANTHER" id="PTHR46200:SF1">
    <property type="entry name" value="GATOR COMPLEX PROTEIN WDR24"/>
    <property type="match status" value="1"/>
</dbReference>
<dbReference type="GO" id="GO:0005634">
    <property type="term" value="C:nucleus"/>
    <property type="evidence" value="ECO:0007669"/>
    <property type="project" value="InterPro"/>
</dbReference>
<dbReference type="InterPro" id="IPR036322">
    <property type="entry name" value="WD40_repeat_dom_sf"/>
</dbReference>
<accession>A0A183CYE9</accession>
<evidence type="ECO:0000256" key="1">
    <source>
        <dbReference type="ARBA" id="ARBA00008134"/>
    </source>
</evidence>
<reference evidence="8" key="1">
    <citation type="submission" date="2016-06" db="UniProtKB">
        <authorList>
            <consortium name="WormBaseParasite"/>
        </authorList>
    </citation>
    <scope>IDENTIFICATION</scope>
</reference>
<name>A0A183CYE9_9BILA</name>
<sequence>MLAEGEKNRTQRQAYPPLLRLRVNYPDSWANIMKLNIRQFGASYAKRVANPSNMITVKVLKSNKKVGKRADGKWRTVPNVEPTATVEEIIRSHFAAPDNDTLSVLDVETLNDFVKLYVEQEDGRRTRNKPYVEKLQLKKEKLIDALCKVSYDEFLADEKLICPVSGSMFAEKKSRQSISTDLQEQIDSIAANRYFTRIVAAGSKGLLKIFTIQENGFEFVADLRATRSRRLNLMYSASHVAWSPNIGGILLLEIHSDLQLFEICHKLMIFTDNMLATTSTNGAMVLWNVHKAALDHIYRAHTRSATKVCFHRNDRNVLISGAKDAAVIQYDLRLPEPVKKFMSGSCDPIRDMQFGIHPNHVDIFVAADDAGSVRFWDLRRNDRPLYQFVAHHGPSSVALNPSCEDQNLIATAGRDKFIRVEHLFLILRNAGHI</sequence>
<evidence type="ECO:0000313" key="6">
    <source>
        <dbReference type="EMBL" id="VDK30190.1"/>
    </source>
</evidence>
<dbReference type="InterPro" id="IPR037590">
    <property type="entry name" value="WDR24"/>
</dbReference>
<dbReference type="Pfam" id="PF04152">
    <property type="entry name" value="Mre11_DNA_bind"/>
    <property type="match status" value="1"/>
</dbReference>
<dbReference type="GO" id="GO:0004519">
    <property type="term" value="F:endonuclease activity"/>
    <property type="evidence" value="ECO:0007669"/>
    <property type="project" value="InterPro"/>
</dbReference>
<dbReference type="WBParaSite" id="GPUH_0000149301-mRNA-1">
    <property type="protein sequence ID" value="GPUH_0000149301-mRNA-1"/>
    <property type="gene ID" value="GPUH_0000149301"/>
</dbReference>
<evidence type="ECO:0000313" key="8">
    <source>
        <dbReference type="WBParaSite" id="GPUH_0000149301-mRNA-1"/>
    </source>
</evidence>
<dbReference type="OrthoDB" id="30417at2759"/>
<dbReference type="Proteomes" id="UP000271098">
    <property type="component" value="Unassembled WGS sequence"/>
</dbReference>
<dbReference type="SMART" id="SM01347">
    <property type="entry name" value="Mre11_DNA_bind"/>
    <property type="match status" value="1"/>
</dbReference>
<evidence type="ECO:0000256" key="3">
    <source>
        <dbReference type="ARBA" id="ARBA00022737"/>
    </source>
</evidence>
<comment type="similarity">
    <text evidence="1">Belongs to the WD repeat WDR24 family.</text>
</comment>
<evidence type="ECO:0000259" key="5">
    <source>
        <dbReference type="SMART" id="SM01347"/>
    </source>
</evidence>
<dbReference type="InterPro" id="IPR007281">
    <property type="entry name" value="Mre11_DNA-bd"/>
</dbReference>
<dbReference type="GO" id="GO:1904263">
    <property type="term" value="P:positive regulation of TORC1 signaling"/>
    <property type="evidence" value="ECO:0007669"/>
    <property type="project" value="TreeGrafter"/>
</dbReference>
<reference evidence="6 7" key="2">
    <citation type="submission" date="2018-11" db="EMBL/GenBank/DDBJ databases">
        <authorList>
            <consortium name="Pathogen Informatics"/>
        </authorList>
    </citation>
    <scope>NUCLEOTIDE SEQUENCE [LARGE SCALE GENOMIC DNA]</scope>
</reference>
<evidence type="ECO:0000256" key="2">
    <source>
        <dbReference type="ARBA" id="ARBA00022574"/>
    </source>
</evidence>
<keyword evidence="2" id="KW-0853">WD repeat</keyword>
<dbReference type="InterPro" id="IPR001680">
    <property type="entry name" value="WD40_rpt"/>
</dbReference>
<feature type="domain" description="Mre11 DNA-binding" evidence="5">
    <location>
        <begin position="1"/>
        <end position="117"/>
    </location>
</feature>
<dbReference type="GO" id="GO:0006302">
    <property type="term" value="P:double-strand break repair"/>
    <property type="evidence" value="ECO:0007669"/>
    <property type="project" value="InterPro"/>
</dbReference>
<protein>
    <recommendedName>
        <fullName evidence="4">GATOR2 complex protein WDR24</fullName>
    </recommendedName>
</protein>
<dbReference type="GO" id="GO:0016239">
    <property type="term" value="P:positive regulation of macroautophagy"/>
    <property type="evidence" value="ECO:0007669"/>
    <property type="project" value="TreeGrafter"/>
</dbReference>
<dbReference type="InterPro" id="IPR015943">
    <property type="entry name" value="WD40/YVTN_repeat-like_dom_sf"/>
</dbReference>
<dbReference type="GO" id="GO:0005829">
    <property type="term" value="C:cytosol"/>
    <property type="evidence" value="ECO:0007669"/>
    <property type="project" value="TreeGrafter"/>
</dbReference>
<dbReference type="AlphaFoldDB" id="A0A183CYE9"/>
<dbReference type="Gene3D" id="3.30.110.110">
    <property type="entry name" value="Mre11, capping domain"/>
    <property type="match status" value="1"/>
</dbReference>
<evidence type="ECO:0000256" key="4">
    <source>
        <dbReference type="ARBA" id="ARBA00040269"/>
    </source>
</evidence>
<dbReference type="PANTHER" id="PTHR46200">
    <property type="entry name" value="GATOR COMPLEX PROTEIN WDR24"/>
    <property type="match status" value="1"/>
</dbReference>